<evidence type="ECO:0000259" key="7">
    <source>
        <dbReference type="PROSITE" id="PS50157"/>
    </source>
</evidence>
<gene>
    <name evidence="8" type="ORF">DdX_02715</name>
</gene>
<feature type="region of interest" description="Disordered" evidence="6">
    <location>
        <begin position="494"/>
        <end position="536"/>
    </location>
</feature>
<accession>A0AAD4NI35</accession>
<name>A0AAD4NI35_9BILA</name>
<dbReference type="InterPro" id="IPR013087">
    <property type="entry name" value="Znf_C2H2_type"/>
</dbReference>
<evidence type="ECO:0000256" key="2">
    <source>
        <dbReference type="ARBA" id="ARBA00022737"/>
    </source>
</evidence>
<dbReference type="GO" id="GO:0010468">
    <property type="term" value="P:regulation of gene expression"/>
    <property type="evidence" value="ECO:0007669"/>
    <property type="project" value="TreeGrafter"/>
</dbReference>
<feature type="compositionally biased region" description="Polar residues" evidence="6">
    <location>
        <begin position="132"/>
        <end position="152"/>
    </location>
</feature>
<dbReference type="SMART" id="SM00355">
    <property type="entry name" value="ZnF_C2H2"/>
    <property type="match status" value="8"/>
</dbReference>
<feature type="compositionally biased region" description="Basic and acidic residues" evidence="6">
    <location>
        <begin position="509"/>
        <end position="520"/>
    </location>
</feature>
<dbReference type="AlphaFoldDB" id="A0AAD4NI35"/>
<evidence type="ECO:0000256" key="1">
    <source>
        <dbReference type="ARBA" id="ARBA00022723"/>
    </source>
</evidence>
<evidence type="ECO:0000256" key="4">
    <source>
        <dbReference type="ARBA" id="ARBA00022833"/>
    </source>
</evidence>
<keyword evidence="1" id="KW-0479">Metal-binding</keyword>
<dbReference type="GO" id="GO:0008270">
    <property type="term" value="F:zinc ion binding"/>
    <property type="evidence" value="ECO:0007669"/>
    <property type="project" value="UniProtKB-KW"/>
</dbReference>
<evidence type="ECO:0000313" key="9">
    <source>
        <dbReference type="Proteomes" id="UP001201812"/>
    </source>
</evidence>
<feature type="compositionally biased region" description="Basic residues" evidence="6">
    <location>
        <begin position="521"/>
        <end position="533"/>
    </location>
</feature>
<evidence type="ECO:0000313" key="8">
    <source>
        <dbReference type="EMBL" id="KAI1726022.1"/>
    </source>
</evidence>
<reference evidence="8" key="1">
    <citation type="submission" date="2022-01" db="EMBL/GenBank/DDBJ databases">
        <title>Genome Sequence Resource for Two Populations of Ditylenchus destructor, the Migratory Endoparasitic Phytonematode.</title>
        <authorList>
            <person name="Zhang H."/>
            <person name="Lin R."/>
            <person name="Xie B."/>
        </authorList>
    </citation>
    <scope>NUCLEOTIDE SEQUENCE</scope>
    <source>
        <strain evidence="8">BazhouSP</strain>
    </source>
</reference>
<proteinExistence type="predicted"/>
<dbReference type="Proteomes" id="UP001201812">
    <property type="component" value="Unassembled WGS sequence"/>
</dbReference>
<dbReference type="PROSITE" id="PS00028">
    <property type="entry name" value="ZINC_FINGER_C2H2_1"/>
    <property type="match status" value="1"/>
</dbReference>
<sequence>MDDSIICCICSWVGVSVEQLESHLAIHHFNSDPYQCEQCLLNDSLSKFPTEAAIKRHMTEKHGTQKFWFRVWSSPEIDQDRIEIRKCIEASLNRSDYMKPLRMLTTDPALTASHSGSIQLPEPGAESRRPSDNTSVCSSTASRRGTPSTCSTHFDAEEFSKAGRNIFPRLVTVVEGQTNRTFSHGRAIKQEMMSFCAGLSEASEAHTYQNGTEQTMEESEIEVANENVIFRRPCSKAFTLQPRTSQASVTVLKTALITSMDNTTINQIEKTLSKAESSNSREGLSQEALPRRTIPCSGCCIPVWNDKNSMLRHINKRHLKLRQFTCTQCDKTFDSSKSASAHVRLGHGGNTLSDYMTDHTSENEPLLEQYLEKLFPGRITVNEAENAISDDGPSHSRPGNIKPAIRKKKIQCFGCCINVSNDRSSMLCHINKRHLKLPLFTCTECDKSFHSTKFSALAHVRKAHGGNVSALTDHRTANEPILVQYMEKFFQTSTMPSHEKSSSTQASTECRERTPKETSKRKSPKKSILRTKSARSQARGKLQCAECNMWLQRTEYNLKFHINSKHLRLPLYKCRECDHEFYSSLESVRVHTKRHHKGGNNLIDASNHGSNWRKLDSLIKDFFPTFCRKIS</sequence>
<evidence type="ECO:0000256" key="6">
    <source>
        <dbReference type="SAM" id="MobiDB-lite"/>
    </source>
</evidence>
<comment type="caution">
    <text evidence="8">The sequence shown here is derived from an EMBL/GenBank/DDBJ whole genome shotgun (WGS) entry which is preliminary data.</text>
</comment>
<dbReference type="Gene3D" id="3.30.160.60">
    <property type="entry name" value="Classic Zinc Finger"/>
    <property type="match status" value="3"/>
</dbReference>
<evidence type="ECO:0000256" key="5">
    <source>
        <dbReference type="PROSITE-ProRule" id="PRU00042"/>
    </source>
</evidence>
<organism evidence="8 9">
    <name type="scientific">Ditylenchus destructor</name>
    <dbReference type="NCBI Taxonomy" id="166010"/>
    <lineage>
        <taxon>Eukaryota</taxon>
        <taxon>Metazoa</taxon>
        <taxon>Ecdysozoa</taxon>
        <taxon>Nematoda</taxon>
        <taxon>Chromadorea</taxon>
        <taxon>Rhabditida</taxon>
        <taxon>Tylenchina</taxon>
        <taxon>Tylenchomorpha</taxon>
        <taxon>Sphaerularioidea</taxon>
        <taxon>Anguinidae</taxon>
        <taxon>Anguininae</taxon>
        <taxon>Ditylenchus</taxon>
    </lineage>
</organism>
<feature type="region of interest" description="Disordered" evidence="6">
    <location>
        <begin position="110"/>
        <end position="152"/>
    </location>
</feature>
<feature type="domain" description="C2H2-type" evidence="7">
    <location>
        <begin position="324"/>
        <end position="352"/>
    </location>
</feature>
<dbReference type="PANTHER" id="PTHR24403">
    <property type="entry name" value="ZINC FINGER PROTEIN"/>
    <property type="match status" value="1"/>
</dbReference>
<keyword evidence="9" id="KW-1185">Reference proteome</keyword>
<keyword evidence="2" id="KW-0677">Repeat</keyword>
<evidence type="ECO:0000256" key="3">
    <source>
        <dbReference type="ARBA" id="ARBA00022771"/>
    </source>
</evidence>
<keyword evidence="4" id="KW-0862">Zinc</keyword>
<feature type="compositionally biased region" description="Polar residues" evidence="6">
    <location>
        <begin position="494"/>
        <end position="508"/>
    </location>
</feature>
<dbReference type="GO" id="GO:0005634">
    <property type="term" value="C:nucleus"/>
    <property type="evidence" value="ECO:0007669"/>
    <property type="project" value="TreeGrafter"/>
</dbReference>
<dbReference type="EMBL" id="JAKKPZ010000002">
    <property type="protein sequence ID" value="KAI1726022.1"/>
    <property type="molecule type" value="Genomic_DNA"/>
</dbReference>
<keyword evidence="3 5" id="KW-0863">Zinc-finger</keyword>
<dbReference type="InterPro" id="IPR050688">
    <property type="entry name" value="Zinc_finger/UBP_domain"/>
</dbReference>
<dbReference type="PROSITE" id="PS50157">
    <property type="entry name" value="ZINC_FINGER_C2H2_2"/>
    <property type="match status" value="1"/>
</dbReference>
<protein>
    <recommendedName>
        <fullName evidence="7">C2H2-type domain-containing protein</fullName>
    </recommendedName>
</protein>
<dbReference type="PANTHER" id="PTHR24403:SF67">
    <property type="entry name" value="FI01116P-RELATED"/>
    <property type="match status" value="1"/>
</dbReference>